<dbReference type="PRINTS" id="PR00260">
    <property type="entry name" value="CHEMTRNSDUCR"/>
</dbReference>
<dbReference type="InterPro" id="IPR004090">
    <property type="entry name" value="Chemotax_Me-accpt_rcpt"/>
</dbReference>
<dbReference type="OrthoDB" id="7980437at2"/>
<feature type="coiled-coil region" evidence="6">
    <location>
        <begin position="396"/>
        <end position="423"/>
    </location>
</feature>
<reference evidence="11 12" key="1">
    <citation type="submission" date="2015-03" db="EMBL/GenBank/DDBJ databases">
        <title>Genome Sequence of Kiloniella spongiae MEBiC09566, isolated from a marine sponge.</title>
        <authorList>
            <person name="Shao Z."/>
            <person name="Wang L."/>
            <person name="Li X."/>
        </authorList>
    </citation>
    <scope>NUCLEOTIDE SEQUENCE [LARGE SCALE GENOMIC DNA]</scope>
    <source>
        <strain evidence="11 12">MEBiC09566</strain>
    </source>
</reference>
<feature type="transmembrane region" description="Helical" evidence="7">
    <location>
        <begin position="12"/>
        <end position="32"/>
    </location>
</feature>
<evidence type="ECO:0000256" key="7">
    <source>
        <dbReference type="SAM" id="Phobius"/>
    </source>
</evidence>
<dbReference type="PANTHER" id="PTHR32089:SF112">
    <property type="entry name" value="LYSOZYME-LIKE PROTEIN-RELATED"/>
    <property type="match status" value="1"/>
</dbReference>
<dbReference type="GO" id="GO:0007165">
    <property type="term" value="P:signal transduction"/>
    <property type="evidence" value="ECO:0007669"/>
    <property type="project" value="UniProtKB-KW"/>
</dbReference>
<keyword evidence="7" id="KW-1133">Transmembrane helix</keyword>
<dbReference type="PANTHER" id="PTHR32089">
    <property type="entry name" value="METHYL-ACCEPTING CHEMOTAXIS PROTEIN MCPB"/>
    <property type="match status" value="1"/>
</dbReference>
<proteinExistence type="inferred from homology"/>
<evidence type="ECO:0008006" key="13">
    <source>
        <dbReference type="Google" id="ProtNLM"/>
    </source>
</evidence>
<evidence type="ECO:0000259" key="9">
    <source>
        <dbReference type="PROSITE" id="PS50192"/>
    </source>
</evidence>
<dbReference type="InterPro" id="IPR003660">
    <property type="entry name" value="HAMP_dom"/>
</dbReference>
<evidence type="ECO:0000313" key="12">
    <source>
        <dbReference type="Proteomes" id="UP000035444"/>
    </source>
</evidence>
<evidence type="ECO:0000259" key="10">
    <source>
        <dbReference type="PROSITE" id="PS50885"/>
    </source>
</evidence>
<feature type="domain" description="HAMP" evidence="10">
    <location>
        <begin position="352"/>
        <end position="405"/>
    </location>
</feature>
<comment type="similarity">
    <text evidence="4">Belongs to the methyl-accepting chemotaxis (MCP) protein family.</text>
</comment>
<dbReference type="SUPFAM" id="SSF58104">
    <property type="entry name" value="Methyl-accepting chemotaxis protein (MCP) signaling domain"/>
    <property type="match status" value="1"/>
</dbReference>
<dbReference type="EMBL" id="LAQL01000009">
    <property type="protein sequence ID" value="KLN60012.1"/>
    <property type="molecule type" value="Genomic_DNA"/>
</dbReference>
<keyword evidence="2" id="KW-1003">Cell membrane</keyword>
<dbReference type="PROSITE" id="PS50885">
    <property type="entry name" value="HAMP"/>
    <property type="match status" value="1"/>
</dbReference>
<evidence type="ECO:0000256" key="2">
    <source>
        <dbReference type="ARBA" id="ARBA00022519"/>
    </source>
</evidence>
<dbReference type="PATRIC" id="fig|1489064.4.peg.4354"/>
<evidence type="ECO:0000259" key="8">
    <source>
        <dbReference type="PROSITE" id="PS50111"/>
    </source>
</evidence>
<dbReference type="GO" id="GO:0005886">
    <property type="term" value="C:plasma membrane"/>
    <property type="evidence" value="ECO:0007669"/>
    <property type="project" value="UniProtKB-SubCell"/>
</dbReference>
<keyword evidence="12" id="KW-1185">Reference proteome</keyword>
<dbReference type="Pfam" id="PF00672">
    <property type="entry name" value="HAMP"/>
    <property type="match status" value="1"/>
</dbReference>
<keyword evidence="7" id="KW-0472">Membrane</keyword>
<gene>
    <name evidence="11" type="ORF">WH96_15020</name>
</gene>
<dbReference type="Pfam" id="PF00015">
    <property type="entry name" value="MCPsignal"/>
    <property type="match status" value="1"/>
</dbReference>
<keyword evidence="2" id="KW-0997">Cell inner membrane</keyword>
<dbReference type="InterPro" id="IPR004089">
    <property type="entry name" value="MCPsignal_dom"/>
</dbReference>
<evidence type="ECO:0000256" key="6">
    <source>
        <dbReference type="SAM" id="Coils"/>
    </source>
</evidence>
<organism evidence="11 12">
    <name type="scientific">Kiloniella spongiae</name>
    <dbReference type="NCBI Taxonomy" id="1489064"/>
    <lineage>
        <taxon>Bacteria</taxon>
        <taxon>Pseudomonadati</taxon>
        <taxon>Pseudomonadota</taxon>
        <taxon>Alphaproteobacteria</taxon>
        <taxon>Rhodospirillales</taxon>
        <taxon>Kiloniellaceae</taxon>
        <taxon>Kiloniella</taxon>
    </lineage>
</organism>
<dbReference type="PROSITE" id="PS50111">
    <property type="entry name" value="CHEMOTAXIS_TRANSDUC_2"/>
    <property type="match status" value="1"/>
</dbReference>
<keyword evidence="7" id="KW-0812">Transmembrane</keyword>
<accession>A0A0H2MH00</accession>
<dbReference type="InterPro" id="IPR000727">
    <property type="entry name" value="T_SNARE_dom"/>
</dbReference>
<dbReference type="STRING" id="1489064.WH96_15020"/>
<evidence type="ECO:0000256" key="4">
    <source>
        <dbReference type="ARBA" id="ARBA00029447"/>
    </source>
</evidence>
<dbReference type="Gene3D" id="6.10.340.10">
    <property type="match status" value="1"/>
</dbReference>
<dbReference type="PROSITE" id="PS50192">
    <property type="entry name" value="T_SNARE"/>
    <property type="match status" value="1"/>
</dbReference>
<dbReference type="AlphaFoldDB" id="A0A0H2MH00"/>
<evidence type="ECO:0000256" key="5">
    <source>
        <dbReference type="PROSITE-ProRule" id="PRU00284"/>
    </source>
</evidence>
<feature type="domain" description="Methyl-accepting transducer" evidence="8">
    <location>
        <begin position="439"/>
        <end position="668"/>
    </location>
</feature>
<feature type="transmembrane region" description="Helical" evidence="7">
    <location>
        <begin position="329"/>
        <end position="356"/>
    </location>
</feature>
<feature type="domain" description="T-SNARE coiled-coil homology" evidence="9">
    <location>
        <begin position="598"/>
        <end position="660"/>
    </location>
</feature>
<dbReference type="Proteomes" id="UP000035444">
    <property type="component" value="Unassembled WGS sequence"/>
</dbReference>
<keyword evidence="6" id="KW-0175">Coiled coil</keyword>
<dbReference type="RefSeq" id="WP_047765001.1">
    <property type="nucleotide sequence ID" value="NZ_LAQL01000009.1"/>
</dbReference>
<dbReference type="CDD" id="cd06225">
    <property type="entry name" value="HAMP"/>
    <property type="match status" value="1"/>
</dbReference>
<keyword evidence="3 5" id="KW-0807">Transducer</keyword>
<evidence type="ECO:0000313" key="11">
    <source>
        <dbReference type="EMBL" id="KLN60012.1"/>
    </source>
</evidence>
<comment type="caution">
    <text evidence="11">The sequence shown here is derived from an EMBL/GenBank/DDBJ whole genome shotgun (WGS) entry which is preliminary data.</text>
</comment>
<dbReference type="GO" id="GO:0004888">
    <property type="term" value="F:transmembrane signaling receptor activity"/>
    <property type="evidence" value="ECO:0007669"/>
    <property type="project" value="InterPro"/>
</dbReference>
<name>A0A0H2MH00_9PROT</name>
<comment type="subcellular location">
    <subcellularLocation>
        <location evidence="1">Cell inner membrane</location>
        <topology evidence="1">Multi-pass membrane protein</topology>
    </subcellularLocation>
</comment>
<evidence type="ECO:0000256" key="3">
    <source>
        <dbReference type="ARBA" id="ARBA00023224"/>
    </source>
</evidence>
<protein>
    <recommendedName>
        <fullName evidence="13">Chemotaxis protein</fullName>
    </recommendedName>
</protein>
<dbReference type="GO" id="GO:0006935">
    <property type="term" value="P:chemotaxis"/>
    <property type="evidence" value="ECO:0007669"/>
    <property type="project" value="InterPro"/>
</dbReference>
<evidence type="ECO:0000256" key="1">
    <source>
        <dbReference type="ARBA" id="ARBA00004429"/>
    </source>
</evidence>
<dbReference type="SMART" id="SM00283">
    <property type="entry name" value="MA"/>
    <property type="match status" value="1"/>
</dbReference>
<sequence length="702" mass="75378">MLSKALTIRNSLYAVALILTGLVIYQAATSVLEDWQDYKDAQTTQEYNRVEGQLILAAKFWAEERSLTSVAIASSQEITNAGQKDIVTAREQGDASYLEAVSWLGNNANFPDKAAVLESVQATHAALVEIRPNIDIYISVPKFQRDRKVGDAAEPAITDMIMASKTLRERSSFQPEKSGPNFTMVQRLKESAWVMSEYASREKAGLAYAISKKVKLRGTRLKNFYTDRGRVENAWQDFLAYSHKPGAAEKISAVMAALESDFFSEDQYEGLREAVFKKGIRGDDYPVDEAEWSQTSENAISPIWDLVDVTTVTSGELANAAATESWNRMVAALIILSIGVVAGLVSFWIVAVRVIFPVKSITSSMQELVDGNLDAEIRGASGHDEIADMAKAVLVFRDNAVAVKKLEEERKEAEKRSEEEKRQAMVELADRFESEVKGIVQTVSSAATEMRSTSEGMQSTAGNTSQQAVAVTSASEHATGNVQTVAAAAEELSSSINEISRQVSQSTSIAGDAVARAQDANNQVSGLLDASTKIGEVIKLISDIAEQTNLLALNATIEAARAGDAGKGFAVVASEVKSLATQTAKATDEIAQQVTGIQGATDTAADSIGKITGTIEQINEITASVAAAVEEQGAATLEISRNVQEAATATSEVSSTISDVTSGVEETGRAAQDVLSAASELSRQSEMLNTQVDDFIHQIREA</sequence>
<dbReference type="Gene3D" id="1.10.287.950">
    <property type="entry name" value="Methyl-accepting chemotaxis protein"/>
    <property type="match status" value="1"/>
</dbReference>